<evidence type="ECO:0000313" key="2">
    <source>
        <dbReference type="Proteomes" id="UP000019678"/>
    </source>
</evidence>
<accession>A0A017TD70</accession>
<keyword evidence="1" id="KW-0808">Transferase</keyword>
<dbReference type="GO" id="GO:0004674">
    <property type="term" value="F:protein serine/threonine kinase activity"/>
    <property type="evidence" value="ECO:0007669"/>
    <property type="project" value="UniProtKB-KW"/>
</dbReference>
<dbReference type="Proteomes" id="UP000019678">
    <property type="component" value="Unassembled WGS sequence"/>
</dbReference>
<organism evidence="1 2">
    <name type="scientific">Chondromyces apiculatus DSM 436</name>
    <dbReference type="NCBI Taxonomy" id="1192034"/>
    <lineage>
        <taxon>Bacteria</taxon>
        <taxon>Pseudomonadati</taxon>
        <taxon>Myxococcota</taxon>
        <taxon>Polyangia</taxon>
        <taxon>Polyangiales</taxon>
        <taxon>Polyangiaceae</taxon>
        <taxon>Chondromyces</taxon>
    </lineage>
</organism>
<keyword evidence="1" id="KW-0723">Serine/threonine-protein kinase</keyword>
<dbReference type="STRING" id="1192034.CAP_1467"/>
<dbReference type="RefSeq" id="WP_044239113.1">
    <property type="nucleotide sequence ID" value="NZ_ASRX01000014.1"/>
</dbReference>
<protein>
    <submittedName>
        <fullName evidence="1">Serine/threonine protein kinase</fullName>
    </submittedName>
</protein>
<keyword evidence="2" id="KW-1185">Reference proteome</keyword>
<dbReference type="OrthoDB" id="5619583at2"/>
<proteinExistence type="predicted"/>
<gene>
    <name evidence="1" type="ORF">CAP_1467</name>
</gene>
<dbReference type="EMBL" id="ASRX01000014">
    <property type="protein sequence ID" value="EYF06770.1"/>
    <property type="molecule type" value="Genomic_DNA"/>
</dbReference>
<comment type="caution">
    <text evidence="1">The sequence shown here is derived from an EMBL/GenBank/DDBJ whole genome shotgun (WGS) entry which is preliminary data.</text>
</comment>
<dbReference type="InterPro" id="IPR027417">
    <property type="entry name" value="P-loop_NTPase"/>
</dbReference>
<dbReference type="eggNOG" id="COG1672">
    <property type="taxonomic scope" value="Bacteria"/>
</dbReference>
<dbReference type="AlphaFoldDB" id="A0A017TD70"/>
<name>A0A017TD70_9BACT</name>
<keyword evidence="1" id="KW-0418">Kinase</keyword>
<reference evidence="1 2" key="1">
    <citation type="submission" date="2013-05" db="EMBL/GenBank/DDBJ databases">
        <title>Genome assembly of Chondromyces apiculatus DSM 436.</title>
        <authorList>
            <person name="Sharma G."/>
            <person name="Khatri I."/>
            <person name="Kaur C."/>
            <person name="Mayilraj S."/>
            <person name="Subramanian S."/>
        </authorList>
    </citation>
    <scope>NUCLEOTIDE SEQUENCE [LARGE SCALE GENOMIC DNA]</scope>
    <source>
        <strain evidence="1 2">DSM 436</strain>
    </source>
</reference>
<dbReference type="SUPFAM" id="SSF52540">
    <property type="entry name" value="P-loop containing nucleoside triphosphate hydrolases"/>
    <property type="match status" value="1"/>
</dbReference>
<sequence>MLTREHILIAIDEIERLQTGIEEGWTSAAFLDFLRAAGDSLRRTRLLLVCAHPLHRLGRAWTDRLISVIHREITYLAPEEAEALLCDPMPGFPEIYPPGGVARIVRDTNGHPYLVQLVADALIRNLNGRSSLSAKEADLTRALDRALTDTPFFQELWSDRTEEERELLLRLAEREPLTLEASTALKELVHGGYVTIAADQHRIAVPLFRTWIQEHA</sequence>
<evidence type="ECO:0000313" key="1">
    <source>
        <dbReference type="EMBL" id="EYF06770.1"/>
    </source>
</evidence>